<keyword evidence="8" id="KW-0547">Nucleotide-binding</keyword>
<dbReference type="GO" id="GO:0003677">
    <property type="term" value="F:DNA binding"/>
    <property type="evidence" value="ECO:0007669"/>
    <property type="project" value="UniProtKB-KW"/>
</dbReference>
<gene>
    <name evidence="28" type="ORF">QTP70_001121</name>
</gene>
<evidence type="ECO:0000256" key="18">
    <source>
        <dbReference type="ARBA" id="ARBA00034617"/>
    </source>
</evidence>
<evidence type="ECO:0000256" key="17">
    <source>
        <dbReference type="ARBA" id="ARBA00023242"/>
    </source>
</evidence>
<evidence type="ECO:0000259" key="27">
    <source>
        <dbReference type="PROSITE" id="PS50878"/>
    </source>
</evidence>
<dbReference type="FunFam" id="1.20.1280.50:FF:000011">
    <property type="entry name" value="F-box DNA helicase 1"/>
    <property type="match status" value="1"/>
</dbReference>
<dbReference type="Gene3D" id="1.20.1280.50">
    <property type="match status" value="1"/>
</dbReference>
<evidence type="ECO:0000256" key="7">
    <source>
        <dbReference type="ARBA" id="ARBA00022454"/>
    </source>
</evidence>
<accession>A0AAE0UTT4</accession>
<dbReference type="InterPro" id="IPR027417">
    <property type="entry name" value="P-loop_NTPase"/>
</dbReference>
<dbReference type="SUPFAM" id="SSF56672">
    <property type="entry name" value="DNA/RNA polymerases"/>
    <property type="match status" value="1"/>
</dbReference>
<evidence type="ECO:0000256" key="12">
    <source>
        <dbReference type="ARBA" id="ARBA00022806"/>
    </source>
</evidence>
<feature type="region of interest" description="Disordered" evidence="25">
    <location>
        <begin position="667"/>
        <end position="689"/>
    </location>
</feature>
<dbReference type="InterPro" id="IPR043128">
    <property type="entry name" value="Rev_trsase/Diguanyl_cyclase"/>
</dbReference>
<keyword evidence="9" id="KW-0227">DNA damage</keyword>
<evidence type="ECO:0000259" key="26">
    <source>
        <dbReference type="PROSITE" id="PS50181"/>
    </source>
</evidence>
<evidence type="ECO:0000313" key="29">
    <source>
        <dbReference type="Proteomes" id="UP001274896"/>
    </source>
</evidence>
<sequence>MAVVVNPGLDRSGKGRELADMMERRKVDILCVQETRWKGSKARSIGAGFKLFYYGVDSKRNGVGVVLKEEFVRNVLEVGCELEEKERFWSELDEVMESIPTGERVVIGADFNGHVGEGNTGDEEVMGKFGVKERNLEGQMVVDFAKRMDMGVVNTYFQKREEHRVTYKSGGRRTQIEKKTKWWKLKKEECSEVIRETGRKVLGVSSGRRKEDKETWWWNEEVQDSIQRKRLAKKKWDMDRTEENRQEYKELQRRVKREVSKAKQKAYDELYTRLDTREGEKDLYRVLTSEESVQRRWKEYFEELMNEENEREKRVEGVNSVEQKVDKIRKDEVRKALKRMKSGKAVGPDDIPVEVWKCLGEAAVEFLANLFNRVLENLEKAYDRVPREELWYCMRKSGVAEKYVRVVQDMYERSRTVVRCAVVMDQLSEEVRQESPWTMMFADDIVICSESREQVEENLERWRFALERRGMKVSRSKTEYMCVNEREGSGTVRLQGEEVKKVQEFKYLGSTVQSNGECGKEVKKRVQAGWNGWRKVSGVLCDQKISARIKGKVYRTVVRPAMLYGLETVSLRKRQESELEVAELKMLRFSLGVTRLDRIRNEYIRGTAHVGRLGDKVREARLRWFGHVQRRERKAKRRHLSEAECSGLTQSLTGSPAITQPFTVNLLHKDPNKGLQPRTPTKKKRLGTDGRQQRVITGFFPSAGVLSSSPQKGNTVKTEPGLNHHIVLKEEEEDRHEVMELMEGITEEMFLDDEEFERGVCSVKNEENEQEVMGAGCSSWASSPSRSSFPNGHVKKEEEEDEEYDVQSLPDAHYGLLGLNQMLLEPQGHIQDLPEELLSVIFAQLPADDLYRHVSLVCQRWRDIVMDSQFLPWKKLYYRYQKQEEIAVRQLNALLEDNAIVRKDDLCVLNMVRHMAQFKHSRQVNVEDVLRCVKSHRLYAQAEACIKHRLPDMETIDGGPNPWSAMALMLILADGVKDVLDLVARLRTSGCLLTPDRVSEFLWAVATLLLAMRNTNINITNRWHYNIFYVLHLMENAPPPLSHGDGREKQIYVTHEQQQILNHDIQRHHIVKIMAFAGTGKTTTLVKYAEQRPHLRFLYISFNKSVAVQAKRSFPSNVECKTIHSMAYKAIGHRYKSLSKLCSNLKPFTVAWVLPKGRGGFVNAKVVTETINNYCSSTDECIGPQHVPDHYRNTNGLEECPSESKKKSFRFGSEIAYLGATVLNVCKKVKKILVGGRQDGTVRGEDSETLDNIRLARTQVGGKVAILCRCNVTVFSEAVRLTDINPNCKIHIVGGIDNFGLKQILDIWILMQPEEKRRKESLWIKDPFIRSFCKEKLGGYVGLRRYATQTEDRELEAKLSVVDKYNKRIPELVDRLYNCAQSKPNSADYILGTVHKSKGLEFDTVVVMDDFIKVSCSRHNLQRMNINPAIRRADADEWNLLYVAMTRAKRALYMTKSVSNILTLAGEYFLRFELTSTLLNKDQHRRCSTRECPNLITTESPLSMHKLPIRYMDTAEEGGVLCATCVEQRVGPAAYLLSPPETIKSMHYTEERPDLPVNIAMLLALL</sequence>
<dbReference type="InterPro" id="IPR001810">
    <property type="entry name" value="F-box_dom"/>
</dbReference>
<dbReference type="GO" id="GO:0043138">
    <property type="term" value="F:3'-5' DNA helicase activity"/>
    <property type="evidence" value="ECO:0007669"/>
    <property type="project" value="UniProtKB-EC"/>
</dbReference>
<dbReference type="GO" id="GO:0004523">
    <property type="term" value="F:RNA-DNA hybrid ribonuclease activity"/>
    <property type="evidence" value="ECO:0007669"/>
    <property type="project" value="UniProtKB-EC"/>
</dbReference>
<dbReference type="EMBL" id="JAUCMX010000018">
    <property type="protein sequence ID" value="KAK3517222.1"/>
    <property type="molecule type" value="Genomic_DNA"/>
</dbReference>
<organism evidence="28 29">
    <name type="scientific">Hemibagrus guttatus</name>
    <dbReference type="NCBI Taxonomy" id="175788"/>
    <lineage>
        <taxon>Eukaryota</taxon>
        <taxon>Metazoa</taxon>
        <taxon>Chordata</taxon>
        <taxon>Craniata</taxon>
        <taxon>Vertebrata</taxon>
        <taxon>Euteleostomi</taxon>
        <taxon>Actinopterygii</taxon>
        <taxon>Neopterygii</taxon>
        <taxon>Teleostei</taxon>
        <taxon>Ostariophysi</taxon>
        <taxon>Siluriformes</taxon>
        <taxon>Bagridae</taxon>
        <taxon>Hemibagrus</taxon>
    </lineage>
</organism>
<dbReference type="CDD" id="cd18786">
    <property type="entry name" value="SF1_C"/>
    <property type="match status" value="1"/>
</dbReference>
<dbReference type="PROSITE" id="PS50181">
    <property type="entry name" value="FBOX"/>
    <property type="match status" value="1"/>
</dbReference>
<keyword evidence="12" id="KW-0347">Helicase</keyword>
<dbReference type="Pfam" id="PF13361">
    <property type="entry name" value="UvrD_C"/>
    <property type="match status" value="1"/>
</dbReference>
<dbReference type="GO" id="GO:0005524">
    <property type="term" value="F:ATP binding"/>
    <property type="evidence" value="ECO:0007669"/>
    <property type="project" value="UniProtKB-KW"/>
</dbReference>
<comment type="caution">
    <text evidence="28">The sequence shown here is derived from an EMBL/GenBank/DDBJ whole genome shotgun (WGS) entry which is preliminary data.</text>
</comment>
<dbReference type="InterPro" id="IPR000477">
    <property type="entry name" value="RT_dom"/>
</dbReference>
<dbReference type="Pfam" id="PF00078">
    <property type="entry name" value="RVT_1"/>
    <property type="match status" value="1"/>
</dbReference>
<proteinExistence type="inferred from homology"/>
<keyword evidence="15" id="KW-0234">DNA repair</keyword>
<feature type="domain" description="Reverse transcriptase" evidence="27">
    <location>
        <begin position="256"/>
        <end position="512"/>
    </location>
</feature>
<evidence type="ECO:0000256" key="2">
    <source>
        <dbReference type="ARBA" id="ARBA00004286"/>
    </source>
</evidence>
<evidence type="ECO:0000256" key="24">
    <source>
        <dbReference type="SAM" id="Coils"/>
    </source>
</evidence>
<feature type="compositionally biased region" description="Low complexity" evidence="25">
    <location>
        <begin position="778"/>
        <end position="788"/>
    </location>
</feature>
<evidence type="ECO:0000256" key="9">
    <source>
        <dbReference type="ARBA" id="ARBA00022763"/>
    </source>
</evidence>
<evidence type="ECO:0000313" key="28">
    <source>
        <dbReference type="EMBL" id="KAK3517222.1"/>
    </source>
</evidence>
<dbReference type="GO" id="GO:0005694">
    <property type="term" value="C:chromosome"/>
    <property type="evidence" value="ECO:0007669"/>
    <property type="project" value="UniProtKB-SubCell"/>
</dbReference>
<keyword evidence="10" id="KW-0833">Ubl conjugation pathway</keyword>
<dbReference type="InterPro" id="IPR005135">
    <property type="entry name" value="Endo/exonuclease/phosphatase"/>
</dbReference>
<reference evidence="28" key="1">
    <citation type="submission" date="2023-06" db="EMBL/GenBank/DDBJ databases">
        <title>Male Hemibagrus guttatus genome.</title>
        <authorList>
            <person name="Bian C."/>
        </authorList>
    </citation>
    <scope>NUCLEOTIDE SEQUENCE</scope>
    <source>
        <strain evidence="28">Male_cb2023</strain>
        <tissue evidence="28">Muscle</tissue>
    </source>
</reference>
<dbReference type="EC" id="5.6.2.4" evidence="19"/>
<keyword evidence="14" id="KW-0238">DNA-binding</keyword>
<dbReference type="PANTHER" id="PTHR11070">
    <property type="entry name" value="UVRD / RECB / PCRA DNA HELICASE FAMILY MEMBER"/>
    <property type="match status" value="1"/>
</dbReference>
<evidence type="ECO:0000256" key="20">
    <source>
        <dbReference type="ARBA" id="ARBA00048988"/>
    </source>
</evidence>
<feature type="region of interest" description="Disordered" evidence="25">
    <location>
        <begin position="776"/>
        <end position="804"/>
    </location>
</feature>
<dbReference type="InterPro" id="IPR036691">
    <property type="entry name" value="Endo/exonu/phosph_ase_sf"/>
</dbReference>
<dbReference type="Gene3D" id="3.40.50.300">
    <property type="entry name" value="P-loop containing nucleotide triphosphate hydrolases"/>
    <property type="match status" value="2"/>
</dbReference>
<evidence type="ECO:0000256" key="22">
    <source>
        <dbReference type="ARBA" id="ARBA00075040"/>
    </source>
</evidence>
<keyword evidence="16" id="KW-0413">Isomerase</keyword>
<evidence type="ECO:0000256" key="15">
    <source>
        <dbReference type="ARBA" id="ARBA00023204"/>
    </source>
</evidence>
<keyword evidence="17" id="KW-0539">Nucleus</keyword>
<evidence type="ECO:0000256" key="21">
    <source>
        <dbReference type="ARBA" id="ARBA00071173"/>
    </source>
</evidence>
<keyword evidence="11" id="KW-0378">Hydrolase</keyword>
<dbReference type="Gene3D" id="3.60.10.10">
    <property type="entry name" value="Endonuclease/exonuclease/phosphatase"/>
    <property type="match status" value="1"/>
</dbReference>
<dbReference type="SUPFAM" id="SSF56219">
    <property type="entry name" value="DNase I-like"/>
    <property type="match status" value="1"/>
</dbReference>
<dbReference type="GO" id="GO:0000724">
    <property type="term" value="P:double-strand break repair via homologous recombination"/>
    <property type="evidence" value="ECO:0007669"/>
    <property type="project" value="TreeGrafter"/>
</dbReference>
<dbReference type="InterPro" id="IPR043502">
    <property type="entry name" value="DNA/RNA_pol_sf"/>
</dbReference>
<feature type="domain" description="F-box" evidence="26">
    <location>
        <begin position="827"/>
        <end position="876"/>
    </location>
</feature>
<evidence type="ECO:0000256" key="4">
    <source>
        <dbReference type="ARBA" id="ARBA00009922"/>
    </source>
</evidence>
<keyword evidence="24" id="KW-0175">Coiled coil</keyword>
<dbReference type="PANTHER" id="PTHR11070:SF30">
    <property type="entry name" value="F-BOX DNA HELICASE 1"/>
    <property type="match status" value="1"/>
</dbReference>
<evidence type="ECO:0000256" key="14">
    <source>
        <dbReference type="ARBA" id="ARBA00023125"/>
    </source>
</evidence>
<dbReference type="SUPFAM" id="SSF52540">
    <property type="entry name" value="P-loop containing nucleoside triphosphate hydrolases"/>
    <property type="match status" value="1"/>
</dbReference>
<evidence type="ECO:0000256" key="1">
    <source>
        <dbReference type="ARBA" id="ARBA00004123"/>
    </source>
</evidence>
<keyword evidence="29" id="KW-1185">Reference proteome</keyword>
<dbReference type="Pfam" id="PF12937">
    <property type="entry name" value="F-box-like"/>
    <property type="match status" value="1"/>
</dbReference>
<dbReference type="GO" id="GO:0005634">
    <property type="term" value="C:nucleus"/>
    <property type="evidence" value="ECO:0007669"/>
    <property type="project" value="UniProtKB-SubCell"/>
</dbReference>
<dbReference type="InterPro" id="IPR000212">
    <property type="entry name" value="DNA_helicase_UvrD/REP"/>
</dbReference>
<comment type="catalytic activity">
    <reaction evidence="20">
        <text>ATP + H2O = ADP + phosphate + H(+)</text>
        <dbReference type="Rhea" id="RHEA:13065"/>
        <dbReference type="ChEBI" id="CHEBI:15377"/>
        <dbReference type="ChEBI" id="CHEBI:15378"/>
        <dbReference type="ChEBI" id="CHEBI:30616"/>
        <dbReference type="ChEBI" id="CHEBI:43474"/>
        <dbReference type="ChEBI" id="CHEBI:456216"/>
        <dbReference type="EC" id="5.6.2.4"/>
    </reaction>
</comment>
<keyword evidence="13" id="KW-0067">ATP-binding</keyword>
<evidence type="ECO:0000256" key="25">
    <source>
        <dbReference type="SAM" id="MobiDB-lite"/>
    </source>
</evidence>
<keyword evidence="7" id="KW-0158">Chromosome</keyword>
<evidence type="ECO:0000256" key="13">
    <source>
        <dbReference type="ARBA" id="ARBA00022840"/>
    </source>
</evidence>
<evidence type="ECO:0000256" key="3">
    <source>
        <dbReference type="ARBA" id="ARBA00004906"/>
    </source>
</evidence>
<evidence type="ECO:0000256" key="5">
    <source>
        <dbReference type="ARBA" id="ARBA00010879"/>
    </source>
</evidence>
<evidence type="ECO:0000256" key="10">
    <source>
        <dbReference type="ARBA" id="ARBA00022786"/>
    </source>
</evidence>
<comment type="similarity">
    <text evidence="5">Belongs to the beta type-B retroviral polymerase family. HERV class-II K(HML-2) pol subfamily.</text>
</comment>
<dbReference type="Gene3D" id="3.30.70.270">
    <property type="match status" value="1"/>
</dbReference>
<evidence type="ECO:0000256" key="19">
    <source>
        <dbReference type="ARBA" id="ARBA00034808"/>
    </source>
</evidence>
<dbReference type="EC" id="3.1.26.4" evidence="6"/>
<evidence type="ECO:0000256" key="6">
    <source>
        <dbReference type="ARBA" id="ARBA00012180"/>
    </source>
</evidence>
<comment type="catalytic activity">
    <reaction evidence="18">
        <text>Couples ATP hydrolysis with the unwinding of duplex DNA by translocating in the 3'-5' direction.</text>
        <dbReference type="EC" id="5.6.2.4"/>
    </reaction>
</comment>
<dbReference type="CDD" id="cd22095">
    <property type="entry name" value="F-box_FBXO18"/>
    <property type="match status" value="1"/>
</dbReference>
<dbReference type="InterPro" id="IPR014017">
    <property type="entry name" value="DNA_helicase_UvrD-like_C"/>
</dbReference>
<dbReference type="Proteomes" id="UP001274896">
    <property type="component" value="Unassembled WGS sequence"/>
</dbReference>
<evidence type="ECO:0000256" key="16">
    <source>
        <dbReference type="ARBA" id="ARBA00023235"/>
    </source>
</evidence>
<name>A0AAE0UTT4_9TELE</name>
<dbReference type="InterPro" id="IPR036047">
    <property type="entry name" value="F-box-like_dom_sf"/>
</dbReference>
<comment type="subcellular location">
    <subcellularLocation>
        <location evidence="2">Chromosome</location>
    </subcellularLocation>
    <subcellularLocation>
        <location evidence="1">Nucleus</location>
    </subcellularLocation>
</comment>
<evidence type="ECO:0000256" key="23">
    <source>
        <dbReference type="ARBA" id="ARBA00079567"/>
    </source>
</evidence>
<comment type="pathway">
    <text evidence="3">Protein modification; protein ubiquitination.</text>
</comment>
<dbReference type="GO" id="GO:0031297">
    <property type="term" value="P:replication fork processing"/>
    <property type="evidence" value="ECO:0007669"/>
    <property type="project" value="TreeGrafter"/>
</dbReference>
<dbReference type="SMART" id="SM00256">
    <property type="entry name" value="FBOX"/>
    <property type="match status" value="1"/>
</dbReference>
<comment type="similarity">
    <text evidence="4">Belongs to the helicase family. UvrD subfamily.</text>
</comment>
<feature type="coiled-coil region" evidence="24">
    <location>
        <begin position="231"/>
        <end position="265"/>
    </location>
</feature>
<protein>
    <recommendedName>
        <fullName evidence="21">F-box DNA helicase 1</fullName>
        <ecNumber evidence="6">3.1.26.4</ecNumber>
        <ecNumber evidence="19">5.6.2.4</ecNumber>
    </recommendedName>
    <alternativeName>
        <fullName evidence="23">DNA 3'-5' helicase 1</fullName>
    </alternativeName>
    <alternativeName>
        <fullName evidence="22">F-box only protein 18</fullName>
    </alternativeName>
</protein>
<dbReference type="Pfam" id="PF03372">
    <property type="entry name" value="Exo_endo_phos"/>
    <property type="match status" value="1"/>
</dbReference>
<dbReference type="PROSITE" id="PS50878">
    <property type="entry name" value="RT_POL"/>
    <property type="match status" value="1"/>
</dbReference>
<dbReference type="SUPFAM" id="SSF81383">
    <property type="entry name" value="F-box domain"/>
    <property type="match status" value="1"/>
</dbReference>
<evidence type="ECO:0000256" key="8">
    <source>
        <dbReference type="ARBA" id="ARBA00022741"/>
    </source>
</evidence>
<evidence type="ECO:0000256" key="11">
    <source>
        <dbReference type="ARBA" id="ARBA00022801"/>
    </source>
</evidence>